<organism evidence="1 2">
    <name type="scientific">Flaviramulus basaltis</name>
    <dbReference type="NCBI Taxonomy" id="369401"/>
    <lineage>
        <taxon>Bacteria</taxon>
        <taxon>Pseudomonadati</taxon>
        <taxon>Bacteroidota</taxon>
        <taxon>Flavobacteriia</taxon>
        <taxon>Flavobacteriales</taxon>
        <taxon>Flavobacteriaceae</taxon>
        <taxon>Flaviramulus</taxon>
    </lineage>
</organism>
<dbReference type="AlphaFoldDB" id="A0A1K2INX5"/>
<keyword evidence="2" id="KW-1185">Reference proteome</keyword>
<protein>
    <submittedName>
        <fullName evidence="1">SusE outer membrane protein</fullName>
    </submittedName>
</protein>
<dbReference type="RefSeq" id="WP_072403145.1">
    <property type="nucleotide sequence ID" value="NZ_FPKV01000003.1"/>
</dbReference>
<dbReference type="InterPro" id="IPR013783">
    <property type="entry name" value="Ig-like_fold"/>
</dbReference>
<gene>
    <name evidence="1" type="ORF">SAMN05428642_103553</name>
</gene>
<dbReference type="OrthoDB" id="789771at2"/>
<dbReference type="PROSITE" id="PS51257">
    <property type="entry name" value="PROKAR_LIPOPROTEIN"/>
    <property type="match status" value="1"/>
</dbReference>
<dbReference type="InterPro" id="IPR036116">
    <property type="entry name" value="FN3_sf"/>
</dbReference>
<evidence type="ECO:0000313" key="1">
    <source>
        <dbReference type="EMBL" id="SFZ94079.1"/>
    </source>
</evidence>
<dbReference type="Gene3D" id="2.60.40.10">
    <property type="entry name" value="Immunoglobulins"/>
    <property type="match status" value="2"/>
</dbReference>
<sequence>MKKIFLLALCINILLVSCNNDDGIIPEEQVPNTAPTTPILSYPTNNLVCIENAINFQWSPSTDAEDNVPIYDLQIATDVNFTEGLNTVSTIANSKLITLEKGLLYYWRISARDTKDATSDYSEVFNFYTEGTGIINHLPFAPVLVSPELNSEQSGNSTSLKWSVEDADGDSLTYDVYFGNNAESLDKIASDITENEYNADLTVTGEYFWKVLAKDGKGGTTVGQLWNFIKE</sequence>
<proteinExistence type="predicted"/>
<evidence type="ECO:0000313" key="2">
    <source>
        <dbReference type="Proteomes" id="UP000182544"/>
    </source>
</evidence>
<reference evidence="1 2" key="1">
    <citation type="submission" date="2016-10" db="EMBL/GenBank/DDBJ databases">
        <authorList>
            <person name="de Groot N.N."/>
        </authorList>
    </citation>
    <scope>NUCLEOTIDE SEQUENCE [LARGE SCALE GENOMIC DNA]</scope>
    <source>
        <strain evidence="1 2">DSM 18180</strain>
    </source>
</reference>
<dbReference type="SUPFAM" id="SSF49265">
    <property type="entry name" value="Fibronectin type III"/>
    <property type="match status" value="1"/>
</dbReference>
<dbReference type="Proteomes" id="UP000182544">
    <property type="component" value="Unassembled WGS sequence"/>
</dbReference>
<name>A0A1K2INX5_9FLAO</name>
<dbReference type="EMBL" id="FPKV01000003">
    <property type="protein sequence ID" value="SFZ94079.1"/>
    <property type="molecule type" value="Genomic_DNA"/>
</dbReference>
<accession>A0A1K2INX5</accession>
<dbReference type="STRING" id="369401.SAMN05428642_103553"/>